<keyword evidence="5" id="KW-0472">Membrane</keyword>
<keyword evidence="5" id="KW-0812">Transmembrane</keyword>
<feature type="domain" description="Peptidase S49" evidence="6">
    <location>
        <begin position="129"/>
        <end position="270"/>
    </location>
</feature>
<reference evidence="8" key="1">
    <citation type="submission" date="2015-11" db="EMBL/GenBank/DDBJ databases">
        <authorList>
            <person name="Seth-Smith H.M.B."/>
        </authorList>
    </citation>
    <scope>NUCLEOTIDE SEQUENCE [LARGE SCALE GENOMIC DNA]</scope>
    <source>
        <strain evidence="8">2013Ark11</strain>
    </source>
</reference>
<evidence type="ECO:0000256" key="5">
    <source>
        <dbReference type="SAM" id="Phobius"/>
    </source>
</evidence>
<dbReference type="InterPro" id="IPR029045">
    <property type="entry name" value="ClpP/crotonase-like_dom_sf"/>
</dbReference>
<dbReference type="Pfam" id="PF01343">
    <property type="entry name" value="Peptidase_S49"/>
    <property type="match status" value="1"/>
</dbReference>
<organism evidence="7 8">
    <name type="scientific">Candidatus Ichthyocystis hellenicum</name>
    <dbReference type="NCBI Taxonomy" id="1561003"/>
    <lineage>
        <taxon>Bacteria</taxon>
        <taxon>Pseudomonadati</taxon>
        <taxon>Pseudomonadota</taxon>
        <taxon>Betaproteobacteria</taxon>
        <taxon>Burkholderiales</taxon>
        <taxon>Candidatus Ichthyocystis</taxon>
    </lineage>
</organism>
<evidence type="ECO:0000256" key="1">
    <source>
        <dbReference type="ARBA" id="ARBA00008683"/>
    </source>
</evidence>
<sequence>MPSNTTDDNQCISALKDVSLLAIKEVRAARRWRIAFRTVALLILAFIFLPSSWHAYHRDHSKHVFVARLNGIISDKSPFNAHDTINTMENALSDPLTKALIMLLNSPGGSPVQAKRIYDSVMRLREKYPNKPIYAVVDDICASGCYYIASAANKIISSPVSILGSIGVIMQGFGMVELIKKLGIENRTIASGKNKDFLDPFAEINPEHVKIAKDIIKKSMNVFINDVKIGRYNKLKGSNGELFSGKVWLGIDAVHLGLVDELGDIDSITKKEFPNSTVVYQNIDEWPQSLLKKIDYEFTGNIVSQYLVAHMK</sequence>
<keyword evidence="8" id="KW-1185">Reference proteome</keyword>
<comment type="similarity">
    <text evidence="1">Belongs to the peptidase S49 family.</text>
</comment>
<keyword evidence="4" id="KW-0720">Serine protease</keyword>
<keyword evidence="5" id="KW-1133">Transmembrane helix</keyword>
<dbReference type="Gene3D" id="3.90.226.10">
    <property type="entry name" value="2-enoyl-CoA Hydratase, Chain A, domain 1"/>
    <property type="match status" value="1"/>
</dbReference>
<accession>A0A0S4M152</accession>
<dbReference type="PANTHER" id="PTHR42987">
    <property type="entry name" value="PEPTIDASE S49"/>
    <property type="match status" value="1"/>
</dbReference>
<dbReference type="EMBL" id="LN906597">
    <property type="protein sequence ID" value="CUT17509.1"/>
    <property type="molecule type" value="Genomic_DNA"/>
</dbReference>
<gene>
    <name evidence="7" type="ORF">Ark11_0673</name>
</gene>
<dbReference type="InterPro" id="IPR002142">
    <property type="entry name" value="Peptidase_S49"/>
</dbReference>
<dbReference type="GO" id="GO:0006508">
    <property type="term" value="P:proteolysis"/>
    <property type="evidence" value="ECO:0007669"/>
    <property type="project" value="UniProtKB-KW"/>
</dbReference>
<dbReference type="STRING" id="1561003.Ark11_0673"/>
<proteinExistence type="inferred from homology"/>
<dbReference type="Proteomes" id="UP000198651">
    <property type="component" value="Chromosome I"/>
</dbReference>
<dbReference type="OrthoDB" id="9764363at2"/>
<evidence type="ECO:0000313" key="8">
    <source>
        <dbReference type="Proteomes" id="UP000198651"/>
    </source>
</evidence>
<evidence type="ECO:0000259" key="6">
    <source>
        <dbReference type="Pfam" id="PF01343"/>
    </source>
</evidence>
<evidence type="ECO:0000256" key="2">
    <source>
        <dbReference type="ARBA" id="ARBA00022670"/>
    </source>
</evidence>
<dbReference type="PANTHER" id="PTHR42987:SF8">
    <property type="entry name" value="PROTEINASE"/>
    <property type="match status" value="1"/>
</dbReference>
<keyword evidence="3" id="KW-0378">Hydrolase</keyword>
<evidence type="ECO:0000256" key="3">
    <source>
        <dbReference type="ARBA" id="ARBA00022801"/>
    </source>
</evidence>
<evidence type="ECO:0000256" key="4">
    <source>
        <dbReference type="ARBA" id="ARBA00022825"/>
    </source>
</evidence>
<feature type="transmembrane region" description="Helical" evidence="5">
    <location>
        <begin position="34"/>
        <end position="53"/>
    </location>
</feature>
<evidence type="ECO:0000313" key="7">
    <source>
        <dbReference type="EMBL" id="CUT17509.1"/>
    </source>
</evidence>
<dbReference type="SUPFAM" id="SSF52096">
    <property type="entry name" value="ClpP/crotonase"/>
    <property type="match status" value="1"/>
</dbReference>
<protein>
    <submittedName>
        <fullName evidence="7">Protease IV</fullName>
    </submittedName>
</protein>
<dbReference type="GO" id="GO:0008236">
    <property type="term" value="F:serine-type peptidase activity"/>
    <property type="evidence" value="ECO:0007669"/>
    <property type="project" value="UniProtKB-KW"/>
</dbReference>
<dbReference type="InterPro" id="IPR047272">
    <property type="entry name" value="S49_SppA_C"/>
</dbReference>
<keyword evidence="2 7" id="KW-0645">Protease</keyword>
<dbReference type="AlphaFoldDB" id="A0A0S4M152"/>
<dbReference type="RefSeq" id="WP_092342934.1">
    <property type="nucleotide sequence ID" value="NZ_FLSL01000085.1"/>
</dbReference>
<name>A0A0S4M152_9BURK</name>
<dbReference type="CDD" id="cd07023">
    <property type="entry name" value="S49_Sppa_N_C"/>
    <property type="match status" value="1"/>
</dbReference>